<proteinExistence type="predicted"/>
<evidence type="ECO:0000313" key="3">
    <source>
        <dbReference type="Proteomes" id="UP000886523"/>
    </source>
</evidence>
<evidence type="ECO:0000256" key="1">
    <source>
        <dbReference type="SAM" id="MobiDB-lite"/>
    </source>
</evidence>
<dbReference type="AlphaFoldDB" id="A0A9P6AW33"/>
<protein>
    <submittedName>
        <fullName evidence="2">Uncharacterized protein</fullName>
    </submittedName>
</protein>
<organism evidence="2 3">
    <name type="scientific">Hydnum rufescens UP504</name>
    <dbReference type="NCBI Taxonomy" id="1448309"/>
    <lineage>
        <taxon>Eukaryota</taxon>
        <taxon>Fungi</taxon>
        <taxon>Dikarya</taxon>
        <taxon>Basidiomycota</taxon>
        <taxon>Agaricomycotina</taxon>
        <taxon>Agaricomycetes</taxon>
        <taxon>Cantharellales</taxon>
        <taxon>Hydnaceae</taxon>
        <taxon>Hydnum</taxon>
    </lineage>
</organism>
<gene>
    <name evidence="2" type="ORF">BS47DRAFT_1393743</name>
</gene>
<accession>A0A9P6AW33</accession>
<sequence>MGVPPKEQVPSPGSPDPPSLNTVGFSIAASGSGDVGPPHIVADEHQSPAPTLLPLPNPHALSPHSDQPTSMDVDSLPDAVPPDAGMDINQDITPDPVSIHTPCSHLSSPLSLPPTLLPPPTCACFHILPEFEQGCGHENDHTEQLDADHIAYLAQLFQALDQYLPPSDDTYFPTSPLAWSYEILGVLEDEDEGIDGNIKCWFMSSYQDQHALALHDVSLVCQEEAATTASKYGLSWAHSLDMSVFWACGERSQELIKAL</sequence>
<reference evidence="2" key="1">
    <citation type="journal article" date="2020" name="Nat. Commun.">
        <title>Large-scale genome sequencing of mycorrhizal fungi provides insights into the early evolution of symbiotic traits.</title>
        <authorList>
            <person name="Miyauchi S."/>
            <person name="Kiss E."/>
            <person name="Kuo A."/>
            <person name="Drula E."/>
            <person name="Kohler A."/>
            <person name="Sanchez-Garcia M."/>
            <person name="Morin E."/>
            <person name="Andreopoulos B."/>
            <person name="Barry K.W."/>
            <person name="Bonito G."/>
            <person name="Buee M."/>
            <person name="Carver A."/>
            <person name="Chen C."/>
            <person name="Cichocki N."/>
            <person name="Clum A."/>
            <person name="Culley D."/>
            <person name="Crous P.W."/>
            <person name="Fauchery L."/>
            <person name="Girlanda M."/>
            <person name="Hayes R.D."/>
            <person name="Keri Z."/>
            <person name="LaButti K."/>
            <person name="Lipzen A."/>
            <person name="Lombard V."/>
            <person name="Magnuson J."/>
            <person name="Maillard F."/>
            <person name="Murat C."/>
            <person name="Nolan M."/>
            <person name="Ohm R.A."/>
            <person name="Pangilinan J."/>
            <person name="Pereira M.F."/>
            <person name="Perotto S."/>
            <person name="Peter M."/>
            <person name="Pfister S."/>
            <person name="Riley R."/>
            <person name="Sitrit Y."/>
            <person name="Stielow J.B."/>
            <person name="Szollosi G."/>
            <person name="Zifcakova L."/>
            <person name="Stursova M."/>
            <person name="Spatafora J.W."/>
            <person name="Tedersoo L."/>
            <person name="Vaario L.M."/>
            <person name="Yamada A."/>
            <person name="Yan M."/>
            <person name="Wang P."/>
            <person name="Xu J."/>
            <person name="Bruns T."/>
            <person name="Baldrian P."/>
            <person name="Vilgalys R."/>
            <person name="Dunand C."/>
            <person name="Henrissat B."/>
            <person name="Grigoriev I.V."/>
            <person name="Hibbett D."/>
            <person name="Nagy L.G."/>
            <person name="Martin F.M."/>
        </authorList>
    </citation>
    <scope>NUCLEOTIDE SEQUENCE</scope>
    <source>
        <strain evidence="2">UP504</strain>
    </source>
</reference>
<feature type="region of interest" description="Disordered" evidence="1">
    <location>
        <begin position="1"/>
        <end position="78"/>
    </location>
</feature>
<dbReference type="Proteomes" id="UP000886523">
    <property type="component" value="Unassembled WGS sequence"/>
</dbReference>
<keyword evidence="3" id="KW-1185">Reference proteome</keyword>
<evidence type="ECO:0000313" key="2">
    <source>
        <dbReference type="EMBL" id="KAF9512996.1"/>
    </source>
</evidence>
<name>A0A9P6AW33_9AGAM</name>
<dbReference type="EMBL" id="MU128979">
    <property type="protein sequence ID" value="KAF9512996.1"/>
    <property type="molecule type" value="Genomic_DNA"/>
</dbReference>
<comment type="caution">
    <text evidence="2">The sequence shown here is derived from an EMBL/GenBank/DDBJ whole genome shotgun (WGS) entry which is preliminary data.</text>
</comment>